<comment type="caution">
    <text evidence="2">The sequence shown here is derived from an EMBL/GenBank/DDBJ whole genome shotgun (WGS) entry which is preliminary data.</text>
</comment>
<name>A0A4R0KHC9_9ACTN</name>
<sequence>MRTIVARLCMSEDGIVDQPERWLPQPAHAAVIDQLVTGSETVLLGRKTFEQYAGTGLEHVRTLVVSSQPVIAQPDTEVLHGDPRRVLAALKRVPGSDLHVVGSLTLIRSLLRWRLIDEVALRIYPVAAGRGAFLDRRTLRLISMWAGDSGVLEARYRMLYAGTASSSMSDSAGRWGGTRIRDRVASNPRTAIRTHA</sequence>
<organism evidence="2 3">
    <name type="scientific">Kribbella pittospori</name>
    <dbReference type="NCBI Taxonomy" id="722689"/>
    <lineage>
        <taxon>Bacteria</taxon>
        <taxon>Bacillati</taxon>
        <taxon>Actinomycetota</taxon>
        <taxon>Actinomycetes</taxon>
        <taxon>Propionibacteriales</taxon>
        <taxon>Kribbellaceae</taxon>
        <taxon>Kribbella</taxon>
    </lineage>
</organism>
<gene>
    <name evidence="2" type="ORF">E0H73_27035</name>
</gene>
<dbReference type="InterPro" id="IPR002734">
    <property type="entry name" value="RibDG_C"/>
</dbReference>
<dbReference type="Pfam" id="PF01872">
    <property type="entry name" value="RibD_C"/>
    <property type="match status" value="1"/>
</dbReference>
<keyword evidence="3" id="KW-1185">Reference proteome</keyword>
<evidence type="ECO:0000313" key="3">
    <source>
        <dbReference type="Proteomes" id="UP000291144"/>
    </source>
</evidence>
<accession>A0A4R0KHC9</accession>
<dbReference type="GO" id="GO:0009231">
    <property type="term" value="P:riboflavin biosynthetic process"/>
    <property type="evidence" value="ECO:0007669"/>
    <property type="project" value="InterPro"/>
</dbReference>
<protein>
    <recommendedName>
        <fullName evidence="1">Bacterial bifunctional deaminase-reductase C-terminal domain-containing protein</fullName>
    </recommendedName>
</protein>
<evidence type="ECO:0000259" key="1">
    <source>
        <dbReference type="Pfam" id="PF01872"/>
    </source>
</evidence>
<dbReference type="GO" id="GO:0008703">
    <property type="term" value="F:5-amino-6-(5-phosphoribosylamino)uracil reductase activity"/>
    <property type="evidence" value="ECO:0007669"/>
    <property type="project" value="InterPro"/>
</dbReference>
<dbReference type="PANTHER" id="PTHR38011">
    <property type="entry name" value="DIHYDROFOLATE REDUCTASE FAMILY PROTEIN (AFU_ORTHOLOGUE AFUA_8G06820)"/>
    <property type="match status" value="1"/>
</dbReference>
<evidence type="ECO:0000313" key="2">
    <source>
        <dbReference type="EMBL" id="TCC58006.1"/>
    </source>
</evidence>
<dbReference type="AlphaFoldDB" id="A0A4R0KHC9"/>
<dbReference type="InterPro" id="IPR050765">
    <property type="entry name" value="Riboflavin_Biosynth_HTPR"/>
</dbReference>
<dbReference type="Gene3D" id="3.40.430.10">
    <property type="entry name" value="Dihydrofolate Reductase, subunit A"/>
    <property type="match status" value="1"/>
</dbReference>
<dbReference type="PANTHER" id="PTHR38011:SF11">
    <property type="entry name" value="2,5-DIAMINO-6-RIBOSYLAMINO-4(3H)-PYRIMIDINONE 5'-PHOSPHATE REDUCTASE"/>
    <property type="match status" value="1"/>
</dbReference>
<dbReference type="EMBL" id="SJKB01000009">
    <property type="protein sequence ID" value="TCC58006.1"/>
    <property type="molecule type" value="Genomic_DNA"/>
</dbReference>
<reference evidence="2 3" key="1">
    <citation type="submission" date="2019-02" db="EMBL/GenBank/DDBJ databases">
        <title>Kribbella capetownensis sp. nov. and Kribbella speibonae sp. nov., isolated from soil.</title>
        <authorList>
            <person name="Curtis S.M."/>
            <person name="Norton I."/>
            <person name="Everest G.J."/>
            <person name="Meyers P.R."/>
        </authorList>
    </citation>
    <scope>NUCLEOTIDE SEQUENCE [LARGE SCALE GENOMIC DNA]</scope>
    <source>
        <strain evidence="2 3">NRRL B-24813</strain>
    </source>
</reference>
<dbReference type="OrthoDB" id="3829421at2"/>
<dbReference type="SUPFAM" id="SSF53597">
    <property type="entry name" value="Dihydrofolate reductase-like"/>
    <property type="match status" value="1"/>
</dbReference>
<dbReference type="Proteomes" id="UP000291144">
    <property type="component" value="Unassembled WGS sequence"/>
</dbReference>
<feature type="domain" description="Bacterial bifunctional deaminase-reductase C-terminal" evidence="1">
    <location>
        <begin position="3"/>
        <end position="130"/>
    </location>
</feature>
<proteinExistence type="predicted"/>
<dbReference type="InterPro" id="IPR024072">
    <property type="entry name" value="DHFR-like_dom_sf"/>
</dbReference>
<dbReference type="RefSeq" id="WP_131361391.1">
    <property type="nucleotide sequence ID" value="NZ_SJKB01000009.1"/>
</dbReference>